<reference evidence="1 2" key="1">
    <citation type="journal article" date="2016" name="Sci. Rep.">
        <title>The Dendrobium catenatum Lindl. genome sequence provides insights into polysaccharide synthase, floral development and adaptive evolution.</title>
        <authorList>
            <person name="Zhang G.Q."/>
            <person name="Xu Q."/>
            <person name="Bian C."/>
            <person name="Tsai W.C."/>
            <person name="Yeh C.M."/>
            <person name="Liu K.W."/>
            <person name="Yoshida K."/>
            <person name="Zhang L.S."/>
            <person name="Chang S.B."/>
            <person name="Chen F."/>
            <person name="Shi Y."/>
            <person name="Su Y.Y."/>
            <person name="Zhang Y.Q."/>
            <person name="Chen L.J."/>
            <person name="Yin Y."/>
            <person name="Lin M."/>
            <person name="Huang H."/>
            <person name="Deng H."/>
            <person name="Wang Z.W."/>
            <person name="Zhu S.L."/>
            <person name="Zhao X."/>
            <person name="Deng C."/>
            <person name="Niu S.C."/>
            <person name="Huang J."/>
            <person name="Wang M."/>
            <person name="Liu G.H."/>
            <person name="Yang H.J."/>
            <person name="Xiao X.J."/>
            <person name="Hsiao Y.Y."/>
            <person name="Wu W.L."/>
            <person name="Chen Y.Y."/>
            <person name="Mitsuda N."/>
            <person name="Ohme-Takagi M."/>
            <person name="Luo Y.B."/>
            <person name="Van de Peer Y."/>
            <person name="Liu Z.J."/>
        </authorList>
    </citation>
    <scope>NUCLEOTIDE SEQUENCE [LARGE SCALE GENOMIC DNA]</scope>
    <source>
        <tissue evidence="1">The whole plant</tissue>
    </source>
</reference>
<name>A0A2I0VUJ1_9ASPA</name>
<reference evidence="1 2" key="2">
    <citation type="journal article" date="2017" name="Nature">
        <title>The Apostasia genome and the evolution of orchids.</title>
        <authorList>
            <person name="Zhang G.Q."/>
            <person name="Liu K.W."/>
            <person name="Li Z."/>
            <person name="Lohaus R."/>
            <person name="Hsiao Y.Y."/>
            <person name="Niu S.C."/>
            <person name="Wang J.Y."/>
            <person name="Lin Y.C."/>
            <person name="Xu Q."/>
            <person name="Chen L.J."/>
            <person name="Yoshida K."/>
            <person name="Fujiwara S."/>
            <person name="Wang Z.W."/>
            <person name="Zhang Y.Q."/>
            <person name="Mitsuda N."/>
            <person name="Wang M."/>
            <person name="Liu G.H."/>
            <person name="Pecoraro L."/>
            <person name="Huang H.X."/>
            <person name="Xiao X.J."/>
            <person name="Lin M."/>
            <person name="Wu X.Y."/>
            <person name="Wu W.L."/>
            <person name="Chen Y.Y."/>
            <person name="Chang S.B."/>
            <person name="Sakamoto S."/>
            <person name="Ohme-Takagi M."/>
            <person name="Yagi M."/>
            <person name="Zeng S.J."/>
            <person name="Shen C.Y."/>
            <person name="Yeh C.M."/>
            <person name="Luo Y.B."/>
            <person name="Tsai W.C."/>
            <person name="Van de Peer Y."/>
            <person name="Liu Z.J."/>
        </authorList>
    </citation>
    <scope>NUCLEOTIDE SEQUENCE [LARGE SCALE GENOMIC DNA]</scope>
    <source>
        <tissue evidence="1">The whole plant</tissue>
    </source>
</reference>
<dbReference type="Proteomes" id="UP000233837">
    <property type="component" value="Unassembled WGS sequence"/>
</dbReference>
<accession>A0A2I0VUJ1</accession>
<protein>
    <submittedName>
        <fullName evidence="1">Uncharacterized protein</fullName>
    </submittedName>
</protein>
<organism evidence="1 2">
    <name type="scientific">Dendrobium catenatum</name>
    <dbReference type="NCBI Taxonomy" id="906689"/>
    <lineage>
        <taxon>Eukaryota</taxon>
        <taxon>Viridiplantae</taxon>
        <taxon>Streptophyta</taxon>
        <taxon>Embryophyta</taxon>
        <taxon>Tracheophyta</taxon>
        <taxon>Spermatophyta</taxon>
        <taxon>Magnoliopsida</taxon>
        <taxon>Liliopsida</taxon>
        <taxon>Asparagales</taxon>
        <taxon>Orchidaceae</taxon>
        <taxon>Epidendroideae</taxon>
        <taxon>Malaxideae</taxon>
        <taxon>Dendrobiinae</taxon>
        <taxon>Dendrobium</taxon>
    </lineage>
</organism>
<evidence type="ECO:0000313" key="1">
    <source>
        <dbReference type="EMBL" id="PKU67075.1"/>
    </source>
</evidence>
<dbReference type="EMBL" id="KZ503221">
    <property type="protein sequence ID" value="PKU67075.1"/>
    <property type="molecule type" value="Genomic_DNA"/>
</dbReference>
<gene>
    <name evidence="1" type="ORF">MA16_Dca008864</name>
</gene>
<proteinExistence type="predicted"/>
<sequence length="155" mass="16901">MSSWPISSNPSTIVLNITLNKFLLMSIIQNIIPDDPAIGSAVVIISIIQSSPGKGKFFGDKKTSISLENRYDALLEDIEEGEVERHVEVEKLQDADAVTVIPDKVNTVIPFKSSLAKFKLAKELKSLGSLEPDHRKKMRDGKVNILGGDGSTLVV</sequence>
<keyword evidence="2" id="KW-1185">Reference proteome</keyword>
<dbReference type="AlphaFoldDB" id="A0A2I0VUJ1"/>
<evidence type="ECO:0000313" key="2">
    <source>
        <dbReference type="Proteomes" id="UP000233837"/>
    </source>
</evidence>